<keyword evidence="10" id="KW-0393">Immunoglobulin domain</keyword>
<dbReference type="InterPro" id="IPR036179">
    <property type="entry name" value="Ig-like_dom_sf"/>
</dbReference>
<evidence type="ECO:0000256" key="12">
    <source>
        <dbReference type="SAM" id="MobiDB-lite"/>
    </source>
</evidence>
<feature type="domain" description="Ig-like" evidence="13">
    <location>
        <begin position="247"/>
        <end position="340"/>
    </location>
</feature>
<keyword evidence="15" id="KW-1185">Reference proteome</keyword>
<dbReference type="InterPro" id="IPR003599">
    <property type="entry name" value="Ig_sub"/>
</dbReference>
<dbReference type="SMART" id="SM00409">
    <property type="entry name" value="IG"/>
    <property type="match status" value="2"/>
</dbReference>
<comment type="caution">
    <text evidence="11">Lacks conserved residue(s) required for the propagation of feature annotation.</text>
</comment>
<keyword evidence="6" id="KW-0677">Repeat</keyword>
<evidence type="ECO:0000256" key="1">
    <source>
        <dbReference type="ARBA" id="ARBA00004236"/>
    </source>
</evidence>
<feature type="compositionally biased region" description="Basic and acidic residues" evidence="12">
    <location>
        <begin position="127"/>
        <end position="137"/>
    </location>
</feature>
<organism evidence="16">
    <name type="scientific">Thrips palmi</name>
    <name type="common">Melon thrips</name>
    <dbReference type="NCBI Taxonomy" id="161013"/>
    <lineage>
        <taxon>Eukaryota</taxon>
        <taxon>Metazoa</taxon>
        <taxon>Ecdysozoa</taxon>
        <taxon>Arthropoda</taxon>
        <taxon>Hexapoda</taxon>
        <taxon>Insecta</taxon>
        <taxon>Pterygota</taxon>
        <taxon>Neoptera</taxon>
        <taxon>Paraneoptera</taxon>
        <taxon>Thysanoptera</taxon>
        <taxon>Terebrantia</taxon>
        <taxon>Thripoidea</taxon>
        <taxon>Thripidae</taxon>
        <taxon>Thrips</taxon>
    </lineage>
</organism>
<dbReference type="OrthoDB" id="8626508at2759"/>
<dbReference type="AlphaFoldDB" id="A0A6P8ZQ19"/>
<dbReference type="Pfam" id="PF02191">
    <property type="entry name" value="OLF"/>
    <property type="match status" value="1"/>
</dbReference>
<feature type="region of interest" description="Disordered" evidence="12">
    <location>
        <begin position="1"/>
        <end position="64"/>
    </location>
</feature>
<evidence type="ECO:0000256" key="9">
    <source>
        <dbReference type="ARBA" id="ARBA00023180"/>
    </source>
</evidence>
<keyword evidence="8" id="KW-1015">Disulfide bond</keyword>
<comment type="subcellular location">
    <subcellularLocation>
        <location evidence="1">Cell membrane</location>
    </subcellularLocation>
    <subcellularLocation>
        <location evidence="2">Secreted</location>
    </subcellularLocation>
</comment>
<evidence type="ECO:0000256" key="8">
    <source>
        <dbReference type="ARBA" id="ARBA00023157"/>
    </source>
</evidence>
<feature type="region of interest" description="Disordered" evidence="12">
    <location>
        <begin position="90"/>
        <end position="223"/>
    </location>
</feature>
<accession>A0A6P8ZQ19</accession>
<feature type="compositionally biased region" description="Basic and acidic residues" evidence="12">
    <location>
        <begin position="107"/>
        <end position="118"/>
    </location>
</feature>
<dbReference type="SMART" id="SM00284">
    <property type="entry name" value="OLF"/>
    <property type="match status" value="1"/>
</dbReference>
<evidence type="ECO:0000256" key="4">
    <source>
        <dbReference type="ARBA" id="ARBA00022525"/>
    </source>
</evidence>
<dbReference type="Proteomes" id="UP000515158">
    <property type="component" value="Unplaced"/>
</dbReference>
<dbReference type="PROSITE" id="PS51132">
    <property type="entry name" value="OLF"/>
    <property type="match status" value="1"/>
</dbReference>
<keyword evidence="7" id="KW-0472">Membrane</keyword>
<feature type="compositionally biased region" description="Polar residues" evidence="12">
    <location>
        <begin position="47"/>
        <end position="64"/>
    </location>
</feature>
<dbReference type="Pfam" id="PF07679">
    <property type="entry name" value="I-set"/>
    <property type="match status" value="1"/>
</dbReference>
<protein>
    <submittedName>
        <fullName evidence="16">Uncharacterized protein LOC117647448</fullName>
    </submittedName>
</protein>
<dbReference type="InterPro" id="IPR003598">
    <property type="entry name" value="Ig_sub2"/>
</dbReference>
<evidence type="ECO:0000256" key="10">
    <source>
        <dbReference type="ARBA" id="ARBA00023319"/>
    </source>
</evidence>
<feature type="compositionally biased region" description="Low complexity" evidence="12">
    <location>
        <begin position="199"/>
        <end position="223"/>
    </location>
</feature>
<evidence type="ECO:0000256" key="6">
    <source>
        <dbReference type="ARBA" id="ARBA00022737"/>
    </source>
</evidence>
<dbReference type="GO" id="GO:0007165">
    <property type="term" value="P:signal transduction"/>
    <property type="evidence" value="ECO:0007669"/>
    <property type="project" value="TreeGrafter"/>
</dbReference>
<proteinExistence type="predicted"/>
<dbReference type="InterPro" id="IPR008160">
    <property type="entry name" value="Collagen"/>
</dbReference>
<keyword evidence="9" id="KW-0325">Glycoprotein</keyword>
<keyword evidence="4" id="KW-0964">Secreted</keyword>
<name>A0A6P8ZQ19_THRPL</name>
<dbReference type="RefSeq" id="XP_034245084.1">
    <property type="nucleotide sequence ID" value="XM_034389193.1"/>
</dbReference>
<dbReference type="InterPro" id="IPR013783">
    <property type="entry name" value="Ig-like_fold"/>
</dbReference>
<dbReference type="GO" id="GO:0005886">
    <property type="term" value="C:plasma membrane"/>
    <property type="evidence" value="ECO:0007669"/>
    <property type="project" value="UniProtKB-SubCell"/>
</dbReference>
<dbReference type="SMART" id="SM00408">
    <property type="entry name" value="IGc2"/>
    <property type="match status" value="2"/>
</dbReference>
<feature type="domain" description="Olfactomedin-like" evidence="14">
    <location>
        <begin position="534"/>
        <end position="783"/>
    </location>
</feature>
<feature type="domain" description="Ig-like" evidence="13">
    <location>
        <begin position="345"/>
        <end position="428"/>
    </location>
</feature>
<dbReference type="Gene3D" id="2.60.40.10">
    <property type="entry name" value="Immunoglobulins"/>
    <property type="match status" value="2"/>
</dbReference>
<sequence length="813" mass="87830">MPPARTFAEAPPFPPTGSAPRSSRSKRRTEAAPPYKPTHELMEDNALPSSFGTTITPNGATTDKGSWIVSMSKIPVDTVQSFCRQHCLPGSKGEAGAMGPPGVRGVEGPRGERGDRGYPGEQGPKGPKGDLGREGRAGLDGNDGVPGEPGLDGVPGRNGNDGSPGTDGKPGTDGIPGKPGVDGKDGRPGLGGPPGASGPPGVRGLPGPRGKAGTNGTPGHPGTPGICVYRYKVNGQYANASEFLIPPSIPGSGLLAPQRPIIVEEGKNVRLRCAATGHPIPTVVWSKVPGGVIPLGSWQVNYVTSHTLNITRITREHMGEYMCIASNGVPPAANQTFRLEVHFSPFIHIHQQVLGVILGSTARLECEVEAFPEPVLYWEGPGGRAIEAGDKYRVDSTDPDGYKITMRLNVTRMGSADFGQYKCYAKNSMGLVIGDFHVHERDPRLATPPPLQGGRGAGVSFGNQSPKLQSEEDLCPPQPQCPTCPANGTAHGGHVTEMRCSSAAHDWSRNLHSDGLELPNGTKWLGYPSNRTLNCKLYVVGKAVYLVYTNEALGAWMRDPMPVTEAAGEQFWVTSQHNTQVLYEYANKTAFRERSGAKEIRLPQPFVGNSHVVYNGKFFYASTSGKLVRLDLQKGDWKEMQVPSLGEKLYKGKYNSMDLNVDDNGLWVIYSLKDSNNTVVMKMDAFSPDLNAQYAWNISINNHLVGEMFIVCGVLYVVDSAEDNNSNIRFALDLYRNMVLKDVELSFTNPFGNTTMLGYNHRHKELFSWDKGNQLTYPVRYHEIDDDKAGKEDKGEPEASARVETGVDVLDSN</sequence>
<dbReference type="SUPFAM" id="SSF48726">
    <property type="entry name" value="Immunoglobulin"/>
    <property type="match status" value="2"/>
</dbReference>
<dbReference type="Pfam" id="PF01391">
    <property type="entry name" value="Collagen"/>
    <property type="match status" value="2"/>
</dbReference>
<dbReference type="InParanoid" id="A0A6P8ZQ19"/>
<evidence type="ECO:0000313" key="16">
    <source>
        <dbReference type="RefSeq" id="XP_034245084.1"/>
    </source>
</evidence>
<evidence type="ECO:0000256" key="3">
    <source>
        <dbReference type="ARBA" id="ARBA00022475"/>
    </source>
</evidence>
<feature type="region of interest" description="Disordered" evidence="12">
    <location>
        <begin position="786"/>
        <end position="813"/>
    </location>
</feature>
<evidence type="ECO:0000256" key="2">
    <source>
        <dbReference type="ARBA" id="ARBA00004613"/>
    </source>
</evidence>
<dbReference type="PROSITE" id="PS50835">
    <property type="entry name" value="IG_LIKE"/>
    <property type="match status" value="2"/>
</dbReference>
<evidence type="ECO:0000313" key="15">
    <source>
        <dbReference type="Proteomes" id="UP000515158"/>
    </source>
</evidence>
<keyword evidence="5" id="KW-0732">Signal</keyword>
<evidence type="ECO:0000256" key="7">
    <source>
        <dbReference type="ARBA" id="ARBA00023136"/>
    </source>
</evidence>
<dbReference type="GO" id="GO:0005615">
    <property type="term" value="C:extracellular space"/>
    <property type="evidence" value="ECO:0007669"/>
    <property type="project" value="TreeGrafter"/>
</dbReference>
<feature type="region of interest" description="Disordered" evidence="12">
    <location>
        <begin position="443"/>
        <end position="476"/>
    </location>
</feature>
<gene>
    <name evidence="16" type="primary">LOC117647448</name>
</gene>
<dbReference type="FunCoup" id="A0A6P8ZQ19">
    <property type="interactions" value="28"/>
</dbReference>
<dbReference type="PANTHER" id="PTHR23192:SF85">
    <property type="entry name" value="GLIOMEDIN"/>
    <property type="match status" value="1"/>
</dbReference>
<evidence type="ECO:0000256" key="5">
    <source>
        <dbReference type="ARBA" id="ARBA00022729"/>
    </source>
</evidence>
<dbReference type="GeneID" id="117647448"/>
<dbReference type="InterPro" id="IPR007110">
    <property type="entry name" value="Ig-like_dom"/>
</dbReference>
<evidence type="ECO:0000259" key="13">
    <source>
        <dbReference type="PROSITE" id="PS50835"/>
    </source>
</evidence>
<dbReference type="FunFam" id="2.60.40.10:FF:000328">
    <property type="entry name" value="CLUMA_CG000981, isoform A"/>
    <property type="match status" value="1"/>
</dbReference>
<keyword evidence="3" id="KW-1003">Cell membrane</keyword>
<feature type="compositionally biased region" description="Basic and acidic residues" evidence="12">
    <location>
        <begin position="786"/>
        <end position="801"/>
    </location>
</feature>
<evidence type="ECO:0000256" key="11">
    <source>
        <dbReference type="PROSITE-ProRule" id="PRU00446"/>
    </source>
</evidence>
<dbReference type="PANTHER" id="PTHR23192">
    <property type="entry name" value="OLFACTOMEDIN-RELATED"/>
    <property type="match status" value="1"/>
</dbReference>
<dbReference type="KEGG" id="tpal:117647448"/>
<reference evidence="16" key="1">
    <citation type="submission" date="2025-08" db="UniProtKB">
        <authorList>
            <consortium name="RefSeq"/>
        </authorList>
    </citation>
    <scope>IDENTIFICATION</scope>
    <source>
        <tissue evidence="16">Total insect</tissue>
    </source>
</reference>
<dbReference type="Pfam" id="PF13927">
    <property type="entry name" value="Ig_3"/>
    <property type="match status" value="1"/>
</dbReference>
<dbReference type="InterPro" id="IPR013098">
    <property type="entry name" value="Ig_I-set"/>
</dbReference>
<evidence type="ECO:0000259" key="14">
    <source>
        <dbReference type="PROSITE" id="PS51132"/>
    </source>
</evidence>
<dbReference type="InterPro" id="IPR003112">
    <property type="entry name" value="Olfac-like_dom"/>
</dbReference>
<dbReference type="InterPro" id="IPR050605">
    <property type="entry name" value="Olfactomedin-like_domain"/>
</dbReference>